<evidence type="ECO:0000259" key="8">
    <source>
        <dbReference type="PROSITE" id="PS51194"/>
    </source>
</evidence>
<dbReference type="InterPro" id="IPR001650">
    <property type="entry name" value="Helicase_C-like"/>
</dbReference>
<keyword evidence="3 9" id="KW-0347">Helicase</keyword>
<dbReference type="InterPro" id="IPR027417">
    <property type="entry name" value="P-loop_NTPase"/>
</dbReference>
<dbReference type="InterPro" id="IPR014001">
    <property type="entry name" value="Helicase_ATP-bd"/>
</dbReference>
<dbReference type="Pfam" id="PF16124">
    <property type="entry name" value="RecQ_Zn_bind"/>
    <property type="match status" value="1"/>
</dbReference>
<feature type="domain" description="Helicase C-terminal" evidence="8">
    <location>
        <begin position="213"/>
        <end position="358"/>
    </location>
</feature>
<reference evidence="9" key="1">
    <citation type="journal article" date="2023" name="Antibiotics">
        <title>Prevalence and Molecular Characterization of Methicillin-Resistant Staphylococci (MRS) and Mammaliicocci (MRM) in Dromedary Camels from Algeria: First Detection of SCCmec-mecC Hybrid in Methicillin-Resistant Mammaliicoccus lentus.</title>
        <authorList>
            <person name="Belhout C."/>
            <person name="Boyen F."/>
            <person name="Vereecke N."/>
            <person name="Theuns S."/>
            <person name="Taibi N."/>
            <person name="Stegger M."/>
            <person name="de la Fe-Rodriguez P.Y."/>
            <person name="Bouayad L."/>
            <person name="Elgroud R."/>
            <person name="Butaye P."/>
        </authorList>
    </citation>
    <scope>NUCLEOTIDE SEQUENCE</scope>
    <source>
        <strain evidence="9">7048</strain>
    </source>
</reference>
<dbReference type="GO" id="GO:0016787">
    <property type="term" value="F:hydrolase activity"/>
    <property type="evidence" value="ECO:0007669"/>
    <property type="project" value="UniProtKB-KW"/>
</dbReference>
<dbReference type="InterPro" id="IPR032284">
    <property type="entry name" value="RecQ_Zn-bd"/>
</dbReference>
<dbReference type="GO" id="GO:0043138">
    <property type="term" value="F:3'-5' DNA helicase activity"/>
    <property type="evidence" value="ECO:0007669"/>
    <property type="project" value="TreeGrafter"/>
</dbReference>
<keyword evidence="2 9" id="KW-0378">Hydrolase</keyword>
<dbReference type="GO" id="GO:0030894">
    <property type="term" value="C:replisome"/>
    <property type="evidence" value="ECO:0007669"/>
    <property type="project" value="TreeGrafter"/>
</dbReference>
<dbReference type="Pfam" id="PF00270">
    <property type="entry name" value="DEAD"/>
    <property type="match status" value="1"/>
</dbReference>
<evidence type="ECO:0000313" key="10">
    <source>
        <dbReference type="Proteomes" id="UP001223261"/>
    </source>
</evidence>
<sequence length="457" mass="53532">MLKDELKKYFGYDDFRNGQEETIQYILDGHDVLSILSTGAGKSLCYQLPAYITGGSVLVISPLISLMDDQVAQMKINGEKNVIAIHSALSKEEKDEVFRNLNKYQFIFCSPEFICENHNFNHFRNFSLKYIVIDEAHCLSEWGFDFRPHYALISKVTNYFNDAQVIALTATLTDKMFNDIEKITNRKFKLHKESLNRENIMYHHFNFSSEDDKENWLLKEIKKTGPTIIYVSSKKKCHELAEKIYKAGYLTGIYHGDLDYQERTTVQSQFIHNDIKIIVATSAFGMGINKQDVRTVIHYHLSTSPSKYVQEVGRAGRDGRPSQAISLYTDRDLMILNHLANENSLDIDVLNLFEEGYQINEELSRNIQFLLELYPMEQLKQKILKEQEQKFNAYRYILNYIRLESCRRIYLLKYFDEYVKQDNLCCDNCKNVELLNEPNKKEVKQKTTFKERLNAIF</sequence>
<dbReference type="PANTHER" id="PTHR13710">
    <property type="entry name" value="DNA HELICASE RECQ FAMILY MEMBER"/>
    <property type="match status" value="1"/>
</dbReference>
<dbReference type="GO" id="GO:0005524">
    <property type="term" value="F:ATP binding"/>
    <property type="evidence" value="ECO:0007669"/>
    <property type="project" value="UniProtKB-KW"/>
</dbReference>
<gene>
    <name evidence="9" type="ORF">PYH69_07560</name>
</gene>
<dbReference type="Pfam" id="PF00271">
    <property type="entry name" value="Helicase_C"/>
    <property type="match status" value="1"/>
</dbReference>
<evidence type="ECO:0000256" key="5">
    <source>
        <dbReference type="ARBA" id="ARBA00044535"/>
    </source>
</evidence>
<proteinExistence type="predicted"/>
<dbReference type="PROSITE" id="PS51194">
    <property type="entry name" value="HELICASE_CTER"/>
    <property type="match status" value="1"/>
</dbReference>
<dbReference type="SMART" id="SM00490">
    <property type="entry name" value="HELICc"/>
    <property type="match status" value="1"/>
</dbReference>
<dbReference type="SUPFAM" id="SSF52540">
    <property type="entry name" value="P-loop containing nucleoside triphosphate hydrolases"/>
    <property type="match status" value="1"/>
</dbReference>
<evidence type="ECO:0000256" key="1">
    <source>
        <dbReference type="ARBA" id="ARBA00022741"/>
    </source>
</evidence>
<dbReference type="InterPro" id="IPR004589">
    <property type="entry name" value="DNA_helicase_ATP-dep_RecQ"/>
</dbReference>
<dbReference type="GO" id="GO:0005737">
    <property type="term" value="C:cytoplasm"/>
    <property type="evidence" value="ECO:0007669"/>
    <property type="project" value="TreeGrafter"/>
</dbReference>
<dbReference type="RefSeq" id="WP_282862942.1">
    <property type="nucleotide sequence ID" value="NZ_CP118848.1"/>
</dbReference>
<evidence type="ECO:0000256" key="3">
    <source>
        <dbReference type="ARBA" id="ARBA00022806"/>
    </source>
</evidence>
<evidence type="ECO:0000259" key="7">
    <source>
        <dbReference type="PROSITE" id="PS51192"/>
    </source>
</evidence>
<protein>
    <recommendedName>
        <fullName evidence="5">ATP-dependent DNA helicase RecQ</fullName>
    </recommendedName>
    <alternativeName>
        <fullName evidence="6">DNA 3'-5' helicase RecQ</fullName>
    </alternativeName>
</protein>
<dbReference type="GO" id="GO:0043590">
    <property type="term" value="C:bacterial nucleoid"/>
    <property type="evidence" value="ECO:0007669"/>
    <property type="project" value="TreeGrafter"/>
</dbReference>
<keyword evidence="4" id="KW-0067">ATP-binding</keyword>
<dbReference type="GO" id="GO:0003676">
    <property type="term" value="F:nucleic acid binding"/>
    <property type="evidence" value="ECO:0007669"/>
    <property type="project" value="InterPro"/>
</dbReference>
<keyword evidence="1" id="KW-0547">Nucleotide-binding</keyword>
<evidence type="ECO:0000256" key="4">
    <source>
        <dbReference type="ARBA" id="ARBA00022840"/>
    </source>
</evidence>
<dbReference type="InterPro" id="IPR011545">
    <property type="entry name" value="DEAD/DEAH_box_helicase_dom"/>
</dbReference>
<feature type="domain" description="Helicase ATP-binding" evidence="7">
    <location>
        <begin position="23"/>
        <end position="190"/>
    </location>
</feature>
<evidence type="ECO:0000256" key="2">
    <source>
        <dbReference type="ARBA" id="ARBA00022801"/>
    </source>
</evidence>
<dbReference type="GO" id="GO:0009378">
    <property type="term" value="F:four-way junction helicase activity"/>
    <property type="evidence" value="ECO:0007669"/>
    <property type="project" value="TreeGrafter"/>
</dbReference>
<evidence type="ECO:0000313" key="9">
    <source>
        <dbReference type="EMBL" id="WHI61475.1"/>
    </source>
</evidence>
<accession>A0AAX3W7U7</accession>
<dbReference type="PROSITE" id="PS51192">
    <property type="entry name" value="HELICASE_ATP_BIND_1"/>
    <property type="match status" value="1"/>
</dbReference>
<dbReference type="SMART" id="SM00487">
    <property type="entry name" value="DEXDc"/>
    <property type="match status" value="1"/>
</dbReference>
<organism evidence="9 10">
    <name type="scientific">Mammaliicoccus lentus</name>
    <name type="common">Staphylococcus lentus</name>
    <dbReference type="NCBI Taxonomy" id="42858"/>
    <lineage>
        <taxon>Bacteria</taxon>
        <taxon>Bacillati</taxon>
        <taxon>Bacillota</taxon>
        <taxon>Bacilli</taxon>
        <taxon>Bacillales</taxon>
        <taxon>Staphylococcaceae</taxon>
        <taxon>Mammaliicoccus</taxon>
    </lineage>
</organism>
<dbReference type="PANTHER" id="PTHR13710:SF84">
    <property type="entry name" value="ATP-DEPENDENT DNA HELICASE RECS-RELATED"/>
    <property type="match status" value="1"/>
</dbReference>
<dbReference type="EMBL" id="CP118848">
    <property type="protein sequence ID" value="WHI61475.1"/>
    <property type="molecule type" value="Genomic_DNA"/>
</dbReference>
<dbReference type="GO" id="GO:0006281">
    <property type="term" value="P:DNA repair"/>
    <property type="evidence" value="ECO:0007669"/>
    <property type="project" value="TreeGrafter"/>
</dbReference>
<dbReference type="NCBIfam" id="TIGR00614">
    <property type="entry name" value="recQ_fam"/>
    <property type="match status" value="1"/>
</dbReference>
<dbReference type="Proteomes" id="UP001223261">
    <property type="component" value="Chromosome"/>
</dbReference>
<evidence type="ECO:0000256" key="6">
    <source>
        <dbReference type="ARBA" id="ARBA00044550"/>
    </source>
</evidence>
<dbReference type="GO" id="GO:0006310">
    <property type="term" value="P:DNA recombination"/>
    <property type="evidence" value="ECO:0007669"/>
    <property type="project" value="InterPro"/>
</dbReference>
<dbReference type="CDD" id="cd17920">
    <property type="entry name" value="DEXHc_RecQ"/>
    <property type="match status" value="1"/>
</dbReference>
<name>A0AAX3W7U7_MAMLE</name>
<dbReference type="Gene3D" id="3.40.50.300">
    <property type="entry name" value="P-loop containing nucleotide triphosphate hydrolases"/>
    <property type="match status" value="2"/>
</dbReference>
<dbReference type="AlphaFoldDB" id="A0AAX3W7U7"/>